<organism evidence="1 2">
    <name type="scientific">Microbacterium murale</name>
    <dbReference type="NCBI Taxonomy" id="1081040"/>
    <lineage>
        <taxon>Bacteria</taxon>
        <taxon>Bacillati</taxon>
        <taxon>Actinomycetota</taxon>
        <taxon>Actinomycetes</taxon>
        <taxon>Micrococcales</taxon>
        <taxon>Microbacteriaceae</taxon>
        <taxon>Microbacterium</taxon>
    </lineage>
</organism>
<evidence type="ECO:0000313" key="1">
    <source>
        <dbReference type="EMBL" id="GGD64328.1"/>
    </source>
</evidence>
<name>A0ABQ1RAV4_9MICO</name>
<dbReference type="Proteomes" id="UP000629365">
    <property type="component" value="Unassembled WGS sequence"/>
</dbReference>
<keyword evidence="2" id="KW-1185">Reference proteome</keyword>
<comment type="caution">
    <text evidence="1">The sequence shown here is derived from an EMBL/GenBank/DDBJ whole genome shotgun (WGS) entry which is preliminary data.</text>
</comment>
<dbReference type="RefSeq" id="WP_188434910.1">
    <property type="nucleotide sequence ID" value="NZ_BMCM01000001.1"/>
</dbReference>
<protein>
    <submittedName>
        <fullName evidence="1">Uncharacterized protein</fullName>
    </submittedName>
</protein>
<gene>
    <name evidence="1" type="ORF">GCM10007269_04500</name>
</gene>
<sequence length="297" mass="32317">MPMAWPGDSATVVRWIRSTLERARDSGEIGLRGLDDIEVTAALSGYDLEHLTMDATGSKLTLGWNAPPIPTDPVTNAPVAEDTREPEIISREHGLVKSFRFSARPMRIERSPLNIEVQAFDMPIVWLTAAEPAKPGVPESAHTIAPDDDLGDMRGTFHTSIATKNLVPLITSVARPMLREGGIHLGRLRVEVVQDGGDGIRITAYAGVRWRLLMASARGEARIAVTKDAVITVRDLTLGSRNLFVKAALLFARKHVRAIVGRSIDLNESLAADGTNLRLHDVRVATGEQLSVEGRFG</sequence>
<proteinExistence type="predicted"/>
<evidence type="ECO:0000313" key="2">
    <source>
        <dbReference type="Proteomes" id="UP000629365"/>
    </source>
</evidence>
<dbReference type="EMBL" id="BMCM01000001">
    <property type="protein sequence ID" value="GGD64328.1"/>
    <property type="molecule type" value="Genomic_DNA"/>
</dbReference>
<accession>A0ABQ1RAV4</accession>
<reference evidence="2" key="1">
    <citation type="journal article" date="2019" name="Int. J. Syst. Evol. Microbiol.">
        <title>The Global Catalogue of Microorganisms (GCM) 10K type strain sequencing project: providing services to taxonomists for standard genome sequencing and annotation.</title>
        <authorList>
            <consortium name="The Broad Institute Genomics Platform"/>
            <consortium name="The Broad Institute Genome Sequencing Center for Infectious Disease"/>
            <person name="Wu L."/>
            <person name="Ma J."/>
        </authorList>
    </citation>
    <scope>NUCLEOTIDE SEQUENCE [LARGE SCALE GENOMIC DNA]</scope>
    <source>
        <strain evidence="2">CCM 7640</strain>
    </source>
</reference>